<keyword evidence="2" id="KW-1185">Reference proteome</keyword>
<evidence type="ECO:0000313" key="1">
    <source>
        <dbReference type="EMBL" id="KAJ8020752.1"/>
    </source>
</evidence>
<name>A0A9Q0YDG9_HOLLE</name>
<protein>
    <submittedName>
        <fullName evidence="1">Uncharacterized protein</fullName>
    </submittedName>
</protein>
<dbReference type="AlphaFoldDB" id="A0A9Q0YDG9"/>
<organism evidence="1 2">
    <name type="scientific">Holothuria leucospilota</name>
    <name type="common">Black long sea cucumber</name>
    <name type="synonym">Mertensiothuria leucospilota</name>
    <dbReference type="NCBI Taxonomy" id="206669"/>
    <lineage>
        <taxon>Eukaryota</taxon>
        <taxon>Metazoa</taxon>
        <taxon>Echinodermata</taxon>
        <taxon>Eleutherozoa</taxon>
        <taxon>Echinozoa</taxon>
        <taxon>Holothuroidea</taxon>
        <taxon>Aspidochirotacea</taxon>
        <taxon>Aspidochirotida</taxon>
        <taxon>Holothuriidae</taxon>
        <taxon>Holothuria</taxon>
    </lineage>
</organism>
<reference evidence="1" key="1">
    <citation type="submission" date="2021-10" db="EMBL/GenBank/DDBJ databases">
        <title>Tropical sea cucumber genome reveals ecological adaptation and Cuvierian tubules defense mechanism.</title>
        <authorList>
            <person name="Chen T."/>
        </authorList>
    </citation>
    <scope>NUCLEOTIDE SEQUENCE</scope>
    <source>
        <strain evidence="1">Nanhai2018</strain>
        <tissue evidence="1">Muscle</tissue>
    </source>
</reference>
<proteinExistence type="predicted"/>
<dbReference type="EMBL" id="JAIZAY010000022">
    <property type="protein sequence ID" value="KAJ8020752.1"/>
    <property type="molecule type" value="Genomic_DNA"/>
</dbReference>
<sequence length="70" mass="7827">MINMWADVTFKRSDWAIVRGNAERAVKQGLVSACNGLAEILRPGGKYKAETPPHEAESEYFTSSLSLIWK</sequence>
<gene>
    <name evidence="1" type="ORF">HOLleu_40430</name>
</gene>
<evidence type="ECO:0000313" key="2">
    <source>
        <dbReference type="Proteomes" id="UP001152320"/>
    </source>
</evidence>
<dbReference type="Proteomes" id="UP001152320">
    <property type="component" value="Chromosome 22"/>
</dbReference>
<accession>A0A9Q0YDG9</accession>
<comment type="caution">
    <text evidence="1">The sequence shown here is derived from an EMBL/GenBank/DDBJ whole genome shotgun (WGS) entry which is preliminary data.</text>
</comment>